<proteinExistence type="predicted"/>
<evidence type="ECO:0000313" key="2">
    <source>
        <dbReference type="EMBL" id="PZQ11351.1"/>
    </source>
</evidence>
<dbReference type="InterPro" id="IPR023365">
    <property type="entry name" value="Sortase_dom-sf"/>
</dbReference>
<protein>
    <submittedName>
        <fullName evidence="2">Class GN sortase</fullName>
    </submittedName>
</protein>
<keyword evidence="1" id="KW-0378">Hydrolase</keyword>
<name>A0A2W5K3G8_ANCNO</name>
<organism evidence="2 3">
    <name type="scientific">Ancylobacter novellus</name>
    <name type="common">Thiobacillus novellus</name>
    <dbReference type="NCBI Taxonomy" id="921"/>
    <lineage>
        <taxon>Bacteria</taxon>
        <taxon>Pseudomonadati</taxon>
        <taxon>Pseudomonadota</taxon>
        <taxon>Alphaproteobacteria</taxon>
        <taxon>Hyphomicrobiales</taxon>
        <taxon>Xanthobacteraceae</taxon>
        <taxon>Ancylobacter</taxon>
    </lineage>
</organism>
<reference evidence="2 3" key="1">
    <citation type="submission" date="2017-08" db="EMBL/GenBank/DDBJ databases">
        <title>Infants hospitalized years apart are colonized by the same room-sourced microbial strains.</title>
        <authorList>
            <person name="Brooks B."/>
            <person name="Olm M.R."/>
            <person name="Firek B.A."/>
            <person name="Baker R."/>
            <person name="Thomas B.C."/>
            <person name="Morowitz M.J."/>
            <person name="Banfield J.F."/>
        </authorList>
    </citation>
    <scope>NUCLEOTIDE SEQUENCE [LARGE SCALE GENOMIC DNA]</scope>
    <source>
        <strain evidence="2">S2_005_003_R2_43</strain>
    </source>
</reference>
<sequence length="197" mass="21011">MHRRRSRLPRVSIRAAAVAVLIAAGLTLTGQGLYVHAKAALAQVLLERAFARSLAFGQPVKAWGWADTWPVARIEAPRLGASAIALMGASGEALAFGPAQLDGSPEAGEPGTAIYAAHRDTHFAFLKDVAAGDEIRVTRRDGTGLRFRVDGARIVRWDASGIDPHASGRRLALVTCWPFDAATRGPLRYVVEATLVP</sequence>
<dbReference type="InterPro" id="IPR005754">
    <property type="entry name" value="Sortase"/>
</dbReference>
<dbReference type="InterPro" id="IPR022445">
    <property type="entry name" value="Sortase_proteobact_type"/>
</dbReference>
<dbReference type="Gene3D" id="2.40.260.10">
    <property type="entry name" value="Sortase"/>
    <property type="match status" value="1"/>
</dbReference>
<evidence type="ECO:0000313" key="3">
    <source>
        <dbReference type="Proteomes" id="UP000249577"/>
    </source>
</evidence>
<dbReference type="CDD" id="cd05828">
    <property type="entry name" value="Sortase_D_1"/>
    <property type="match status" value="1"/>
</dbReference>
<dbReference type="EMBL" id="QFPN01000012">
    <property type="protein sequence ID" value="PZQ11351.1"/>
    <property type="molecule type" value="Genomic_DNA"/>
</dbReference>
<evidence type="ECO:0000256" key="1">
    <source>
        <dbReference type="ARBA" id="ARBA00022801"/>
    </source>
</evidence>
<gene>
    <name evidence="2" type="ORF">DI565_18120</name>
</gene>
<comment type="caution">
    <text evidence="2">The sequence shown here is derived from an EMBL/GenBank/DDBJ whole genome shotgun (WGS) entry which is preliminary data.</text>
</comment>
<accession>A0A2W5K3G8</accession>
<dbReference type="NCBIfam" id="TIGR03784">
    <property type="entry name" value="marine_sortase"/>
    <property type="match status" value="1"/>
</dbReference>
<dbReference type="GO" id="GO:0016787">
    <property type="term" value="F:hydrolase activity"/>
    <property type="evidence" value="ECO:0007669"/>
    <property type="project" value="UniProtKB-KW"/>
</dbReference>
<dbReference type="Proteomes" id="UP000249577">
    <property type="component" value="Unassembled WGS sequence"/>
</dbReference>
<dbReference type="Pfam" id="PF04203">
    <property type="entry name" value="Sortase"/>
    <property type="match status" value="1"/>
</dbReference>
<dbReference type="AlphaFoldDB" id="A0A2W5K3G8"/>
<dbReference type="InterPro" id="IPR041999">
    <property type="entry name" value="Sortase_D_1"/>
</dbReference>
<dbReference type="SUPFAM" id="SSF63817">
    <property type="entry name" value="Sortase"/>
    <property type="match status" value="1"/>
</dbReference>